<protein>
    <submittedName>
        <fullName evidence="2">Uncharacterized protein</fullName>
    </submittedName>
</protein>
<keyword evidence="3" id="KW-1185">Reference proteome</keyword>
<feature type="region of interest" description="Disordered" evidence="1">
    <location>
        <begin position="56"/>
        <end position="75"/>
    </location>
</feature>
<sequence length="166" mass="18325">MGYKEHKYYQLYVKHIADPKAYVENPKAATEGSALETSKGIVSGSLGRKRVKAVVDPTVEETEDNSSGSKSDFGYGNVAADLSEEDDPKLQDIISLVEIAKKNRAEKLKSVRLEKDLETIVREAKQDKQKIKEKEKEGAIVTADATYEGYITDYLSSNETCSIISG</sequence>
<accession>A0A2I0JEL4</accession>
<dbReference type="AlphaFoldDB" id="A0A2I0JEL4"/>
<evidence type="ECO:0000313" key="2">
    <source>
        <dbReference type="EMBL" id="PKI54443.1"/>
    </source>
</evidence>
<dbReference type="EMBL" id="PGOL01001783">
    <property type="protein sequence ID" value="PKI54443.1"/>
    <property type="molecule type" value="Genomic_DNA"/>
</dbReference>
<proteinExistence type="predicted"/>
<comment type="caution">
    <text evidence="2">The sequence shown here is derived from an EMBL/GenBank/DDBJ whole genome shotgun (WGS) entry which is preliminary data.</text>
</comment>
<evidence type="ECO:0000313" key="3">
    <source>
        <dbReference type="Proteomes" id="UP000233551"/>
    </source>
</evidence>
<organism evidence="2 3">
    <name type="scientific">Punica granatum</name>
    <name type="common">Pomegranate</name>
    <dbReference type="NCBI Taxonomy" id="22663"/>
    <lineage>
        <taxon>Eukaryota</taxon>
        <taxon>Viridiplantae</taxon>
        <taxon>Streptophyta</taxon>
        <taxon>Embryophyta</taxon>
        <taxon>Tracheophyta</taxon>
        <taxon>Spermatophyta</taxon>
        <taxon>Magnoliopsida</taxon>
        <taxon>eudicotyledons</taxon>
        <taxon>Gunneridae</taxon>
        <taxon>Pentapetalae</taxon>
        <taxon>rosids</taxon>
        <taxon>malvids</taxon>
        <taxon>Myrtales</taxon>
        <taxon>Lythraceae</taxon>
        <taxon>Punica</taxon>
    </lineage>
</organism>
<gene>
    <name evidence="2" type="ORF">CRG98_025230</name>
</gene>
<reference evidence="2 3" key="1">
    <citation type="submission" date="2017-11" db="EMBL/GenBank/DDBJ databases">
        <title>De-novo sequencing of pomegranate (Punica granatum L.) genome.</title>
        <authorList>
            <person name="Akparov Z."/>
            <person name="Amiraslanov A."/>
            <person name="Hajiyeva S."/>
            <person name="Abbasov M."/>
            <person name="Kaur K."/>
            <person name="Hamwieh A."/>
            <person name="Solovyev V."/>
            <person name="Salamov A."/>
            <person name="Braich B."/>
            <person name="Kosarev P."/>
            <person name="Mahmoud A."/>
            <person name="Hajiyev E."/>
            <person name="Babayeva S."/>
            <person name="Izzatullayeva V."/>
            <person name="Mammadov A."/>
            <person name="Mammadov A."/>
            <person name="Sharifova S."/>
            <person name="Ojaghi J."/>
            <person name="Eynullazada K."/>
            <person name="Bayramov B."/>
            <person name="Abdulazimova A."/>
            <person name="Shahmuradov I."/>
        </authorList>
    </citation>
    <scope>NUCLEOTIDE SEQUENCE [LARGE SCALE GENOMIC DNA]</scope>
    <source>
        <strain evidence="3">cv. AG2017</strain>
        <tissue evidence="2">Leaf</tissue>
    </source>
</reference>
<name>A0A2I0JEL4_PUNGR</name>
<evidence type="ECO:0000256" key="1">
    <source>
        <dbReference type="SAM" id="MobiDB-lite"/>
    </source>
</evidence>
<dbReference type="Proteomes" id="UP000233551">
    <property type="component" value="Unassembled WGS sequence"/>
</dbReference>